<dbReference type="Proteomes" id="UP000191691">
    <property type="component" value="Unassembled WGS sequence"/>
</dbReference>
<feature type="DNA-binding region" description="HMG box" evidence="1">
    <location>
        <begin position="226"/>
        <end position="292"/>
    </location>
</feature>
<accession>A0A1V6Y551</accession>
<dbReference type="SMART" id="SM00398">
    <property type="entry name" value="HMG"/>
    <property type="match status" value="1"/>
</dbReference>
<dbReference type="InterPro" id="IPR036910">
    <property type="entry name" value="HMG_box_dom_sf"/>
</dbReference>
<dbReference type="InterPro" id="IPR009071">
    <property type="entry name" value="HMG_box_dom"/>
</dbReference>
<feature type="region of interest" description="Disordered" evidence="2">
    <location>
        <begin position="70"/>
        <end position="99"/>
    </location>
</feature>
<feature type="compositionally biased region" description="Basic and acidic residues" evidence="2">
    <location>
        <begin position="85"/>
        <end position="99"/>
    </location>
</feature>
<dbReference type="Pfam" id="PF09011">
    <property type="entry name" value="HMG_box_2"/>
    <property type="match status" value="1"/>
</dbReference>
<evidence type="ECO:0000313" key="4">
    <source>
        <dbReference type="EMBL" id="OQE82526.1"/>
    </source>
</evidence>
<dbReference type="STRING" id="60175.A0A1V6Y551"/>
<proteinExistence type="predicted"/>
<dbReference type="AlphaFoldDB" id="A0A1V6Y551"/>
<evidence type="ECO:0000256" key="1">
    <source>
        <dbReference type="PROSITE-ProRule" id="PRU00267"/>
    </source>
</evidence>
<keyword evidence="1" id="KW-0238">DNA-binding</keyword>
<organism evidence="4 5">
    <name type="scientific">Penicillium nalgiovense</name>
    <dbReference type="NCBI Taxonomy" id="60175"/>
    <lineage>
        <taxon>Eukaryota</taxon>
        <taxon>Fungi</taxon>
        <taxon>Dikarya</taxon>
        <taxon>Ascomycota</taxon>
        <taxon>Pezizomycotina</taxon>
        <taxon>Eurotiomycetes</taxon>
        <taxon>Eurotiomycetidae</taxon>
        <taxon>Eurotiales</taxon>
        <taxon>Aspergillaceae</taxon>
        <taxon>Penicillium</taxon>
    </lineage>
</organism>
<evidence type="ECO:0000313" key="5">
    <source>
        <dbReference type="Proteomes" id="UP000191691"/>
    </source>
</evidence>
<protein>
    <recommendedName>
        <fullName evidence="3">HMG box domain-containing protein</fullName>
    </recommendedName>
</protein>
<evidence type="ECO:0000256" key="2">
    <source>
        <dbReference type="SAM" id="MobiDB-lite"/>
    </source>
</evidence>
<dbReference type="OMA" id="WVKSHTP"/>
<dbReference type="EMBL" id="MOOB01000036">
    <property type="protein sequence ID" value="OQE82526.1"/>
    <property type="molecule type" value="Genomic_DNA"/>
</dbReference>
<gene>
    <name evidence="4" type="ORF">PENNAL_c0036G05470</name>
</gene>
<dbReference type="GO" id="GO:0005634">
    <property type="term" value="C:nucleus"/>
    <property type="evidence" value="ECO:0007669"/>
    <property type="project" value="UniProtKB-UniRule"/>
</dbReference>
<dbReference type="SUPFAM" id="SSF47095">
    <property type="entry name" value="HMG-box"/>
    <property type="match status" value="2"/>
</dbReference>
<dbReference type="Gene3D" id="1.10.30.10">
    <property type="entry name" value="High mobility group box domain"/>
    <property type="match status" value="1"/>
</dbReference>
<keyword evidence="5" id="KW-1185">Reference proteome</keyword>
<sequence length="309" mass="34941">MPWQSAARGGFLRTLHRGALSPRTGVSDLQDQLRRVSLTASSGLARPQFQLLSSTQSMFQSNSFATASTPLKATKTPKAKNSKKVGSEAKKKKPLSEKQQEIENIKKHRAHIRELQATALLSSRPKRFPTNAFAIAMSELLPQTKGYSSHREAFLAAVERAKSIGPQDEERYQAQAKANFAANTAAYDSWVKSHTPLRIKEANTARLTLSRLANKNYPPIKDDRLVRVSRSAYILFLKDRVESLDYQGKSGSESFPAIGREWIALPQAEKDRYRKLQIEDRQRYEREYQEVYGIPAPESSHYQSPEDYL</sequence>
<name>A0A1V6Y551_PENNA</name>
<comment type="caution">
    <text evidence="4">The sequence shown here is derived from an EMBL/GenBank/DDBJ whole genome shotgun (WGS) entry which is preliminary data.</text>
</comment>
<dbReference type="GO" id="GO:0003677">
    <property type="term" value="F:DNA binding"/>
    <property type="evidence" value="ECO:0007669"/>
    <property type="project" value="UniProtKB-UniRule"/>
</dbReference>
<keyword evidence="1" id="KW-0539">Nucleus</keyword>
<dbReference type="PROSITE" id="PS50118">
    <property type="entry name" value="HMG_BOX_2"/>
    <property type="match status" value="1"/>
</dbReference>
<evidence type="ECO:0000259" key="3">
    <source>
        <dbReference type="PROSITE" id="PS50118"/>
    </source>
</evidence>
<reference evidence="5" key="1">
    <citation type="journal article" date="2017" name="Nat. Microbiol.">
        <title>Global analysis of biosynthetic gene clusters reveals vast potential of secondary metabolite production in Penicillium species.</title>
        <authorList>
            <person name="Nielsen J.C."/>
            <person name="Grijseels S."/>
            <person name="Prigent S."/>
            <person name="Ji B."/>
            <person name="Dainat J."/>
            <person name="Nielsen K.F."/>
            <person name="Frisvad J.C."/>
            <person name="Workman M."/>
            <person name="Nielsen J."/>
        </authorList>
    </citation>
    <scope>NUCLEOTIDE SEQUENCE [LARGE SCALE GENOMIC DNA]</scope>
    <source>
        <strain evidence="5">IBT 13039</strain>
    </source>
</reference>
<feature type="domain" description="HMG box" evidence="3">
    <location>
        <begin position="226"/>
        <end position="292"/>
    </location>
</feature>